<dbReference type="Proteomes" id="UP001162131">
    <property type="component" value="Unassembled WGS sequence"/>
</dbReference>
<reference evidence="1" key="1">
    <citation type="submission" date="2021-09" db="EMBL/GenBank/DDBJ databases">
        <authorList>
            <consortium name="AG Swart"/>
            <person name="Singh M."/>
            <person name="Singh A."/>
            <person name="Seah K."/>
            <person name="Emmerich C."/>
        </authorList>
    </citation>
    <scope>NUCLEOTIDE SEQUENCE</scope>
    <source>
        <strain evidence="1">ATCC30299</strain>
    </source>
</reference>
<accession>A0AAU9IGC1</accession>
<name>A0AAU9IGC1_9CILI</name>
<dbReference type="EMBL" id="CAJZBQ010000006">
    <property type="protein sequence ID" value="CAG9312537.1"/>
    <property type="molecule type" value="Genomic_DNA"/>
</dbReference>
<evidence type="ECO:0000313" key="1">
    <source>
        <dbReference type="EMBL" id="CAG9312537.1"/>
    </source>
</evidence>
<sequence>MLLQNVPTQATPIQAMSIQELQLRHAIQKVDLQYGAAHDMPVHNMVLSTVSPQVVSQHDMLELEDLMQIDI</sequence>
<comment type="caution">
    <text evidence="1">The sequence shown here is derived from an EMBL/GenBank/DDBJ whole genome shotgun (WGS) entry which is preliminary data.</text>
</comment>
<gene>
    <name evidence="1" type="ORF">BSTOLATCC_MIC6637</name>
</gene>
<dbReference type="AlphaFoldDB" id="A0AAU9IGC1"/>
<proteinExistence type="predicted"/>
<protein>
    <submittedName>
        <fullName evidence="1">Uncharacterized protein</fullName>
    </submittedName>
</protein>
<evidence type="ECO:0000313" key="2">
    <source>
        <dbReference type="Proteomes" id="UP001162131"/>
    </source>
</evidence>
<organism evidence="1 2">
    <name type="scientific">Blepharisma stoltei</name>
    <dbReference type="NCBI Taxonomy" id="1481888"/>
    <lineage>
        <taxon>Eukaryota</taxon>
        <taxon>Sar</taxon>
        <taxon>Alveolata</taxon>
        <taxon>Ciliophora</taxon>
        <taxon>Postciliodesmatophora</taxon>
        <taxon>Heterotrichea</taxon>
        <taxon>Heterotrichida</taxon>
        <taxon>Blepharismidae</taxon>
        <taxon>Blepharisma</taxon>
    </lineage>
</organism>
<keyword evidence="2" id="KW-1185">Reference proteome</keyword>